<dbReference type="AlphaFoldDB" id="A0A835LGJ6"/>
<keyword evidence="3" id="KW-0067">ATP-binding</keyword>
<dbReference type="InterPro" id="IPR002423">
    <property type="entry name" value="Cpn60/GroEL/TCP-1"/>
</dbReference>
<keyword evidence="4" id="KW-0143">Chaperone</keyword>
<comment type="similarity">
    <text evidence="1">Belongs to the TCP-1 chaperonin family.</text>
</comment>
<reference evidence="5 6" key="1">
    <citation type="submission" date="2020-10" db="EMBL/GenBank/DDBJ databases">
        <title>The Coptis chinensis genome and diversification of protoberbering-type alkaloids.</title>
        <authorList>
            <person name="Wang B."/>
            <person name="Shu S."/>
            <person name="Song C."/>
            <person name="Liu Y."/>
        </authorList>
    </citation>
    <scope>NUCLEOTIDE SEQUENCE [LARGE SCALE GENOMIC DNA]</scope>
    <source>
        <strain evidence="5">HL-2020</strain>
        <tissue evidence="5">Leaf</tissue>
    </source>
</reference>
<keyword evidence="6" id="KW-1185">Reference proteome</keyword>
<dbReference type="EMBL" id="JADFTS010000008">
    <property type="protein sequence ID" value="KAF9593920.1"/>
    <property type="molecule type" value="Genomic_DNA"/>
</dbReference>
<evidence type="ECO:0000256" key="2">
    <source>
        <dbReference type="ARBA" id="ARBA00022741"/>
    </source>
</evidence>
<dbReference type="Pfam" id="PF00118">
    <property type="entry name" value="Cpn60_TCP1"/>
    <property type="match status" value="1"/>
</dbReference>
<dbReference type="OrthoDB" id="10248520at2759"/>
<evidence type="ECO:0000256" key="1">
    <source>
        <dbReference type="ARBA" id="ARBA00008020"/>
    </source>
</evidence>
<evidence type="ECO:0000313" key="6">
    <source>
        <dbReference type="Proteomes" id="UP000631114"/>
    </source>
</evidence>
<dbReference type="GO" id="GO:0140662">
    <property type="term" value="F:ATP-dependent protein folding chaperone"/>
    <property type="evidence" value="ECO:0007669"/>
    <property type="project" value="InterPro"/>
</dbReference>
<dbReference type="InterPro" id="IPR027413">
    <property type="entry name" value="GROEL-like_equatorial_sf"/>
</dbReference>
<proteinExistence type="inferred from homology"/>
<dbReference type="InterPro" id="IPR017998">
    <property type="entry name" value="Chaperone_TCP-1"/>
</dbReference>
<keyword evidence="2" id="KW-0547">Nucleotide-binding</keyword>
<organism evidence="5 6">
    <name type="scientific">Coptis chinensis</name>
    <dbReference type="NCBI Taxonomy" id="261450"/>
    <lineage>
        <taxon>Eukaryota</taxon>
        <taxon>Viridiplantae</taxon>
        <taxon>Streptophyta</taxon>
        <taxon>Embryophyta</taxon>
        <taxon>Tracheophyta</taxon>
        <taxon>Spermatophyta</taxon>
        <taxon>Magnoliopsida</taxon>
        <taxon>Ranunculales</taxon>
        <taxon>Ranunculaceae</taxon>
        <taxon>Coptidoideae</taxon>
        <taxon>Coptis</taxon>
    </lineage>
</organism>
<evidence type="ECO:0000256" key="4">
    <source>
        <dbReference type="ARBA" id="ARBA00023186"/>
    </source>
</evidence>
<accession>A0A835LGJ6</accession>
<dbReference type="SUPFAM" id="SSF48592">
    <property type="entry name" value="GroEL equatorial domain-like"/>
    <property type="match status" value="1"/>
</dbReference>
<dbReference type="GO" id="GO:0005524">
    <property type="term" value="F:ATP binding"/>
    <property type="evidence" value="ECO:0007669"/>
    <property type="project" value="UniProtKB-KW"/>
</dbReference>
<gene>
    <name evidence="5" type="ORF">IFM89_026163</name>
</gene>
<dbReference type="InterPro" id="IPR027409">
    <property type="entry name" value="GroEL-like_apical_dom_sf"/>
</dbReference>
<dbReference type="Proteomes" id="UP000631114">
    <property type="component" value="Unassembled WGS sequence"/>
</dbReference>
<name>A0A835LGJ6_9MAGN</name>
<comment type="caution">
    <text evidence="5">The sequence shown here is derived from an EMBL/GenBank/DDBJ whole genome shotgun (WGS) entry which is preliminary data.</text>
</comment>
<evidence type="ECO:0000313" key="5">
    <source>
        <dbReference type="EMBL" id="KAF9593920.1"/>
    </source>
</evidence>
<dbReference type="Gene3D" id="3.50.7.10">
    <property type="entry name" value="GroEL"/>
    <property type="match status" value="1"/>
</dbReference>
<sequence length="152" mass="17460">MRFTDLSLHYLSKAKILVVKDVERDDIEFITKTQLNCLPIANIEHFREEKMGRLDCVEEKFLIAGGGVAGNRVSRRLGAWAKVLHGMESYCVRSFAEALEVIPYTLAENASRRVHKEMLLLERWVEAWRGQVSWRGRESGVELLGLKMPRTS</sequence>
<dbReference type="Gene3D" id="1.10.560.10">
    <property type="entry name" value="GroEL-like equatorial domain"/>
    <property type="match status" value="1"/>
</dbReference>
<evidence type="ECO:0000256" key="3">
    <source>
        <dbReference type="ARBA" id="ARBA00022840"/>
    </source>
</evidence>
<protein>
    <submittedName>
        <fullName evidence="5">Uncharacterized protein</fullName>
    </submittedName>
</protein>
<dbReference type="PANTHER" id="PTHR11353">
    <property type="entry name" value="CHAPERONIN"/>
    <property type="match status" value="1"/>
</dbReference>